<evidence type="ECO:0000313" key="3">
    <source>
        <dbReference type="Proteomes" id="UP001500851"/>
    </source>
</evidence>
<organism evidence="2 3">
    <name type="scientific">Leucobacter iarius</name>
    <dbReference type="NCBI Taxonomy" id="333963"/>
    <lineage>
        <taxon>Bacteria</taxon>
        <taxon>Bacillati</taxon>
        <taxon>Actinomycetota</taxon>
        <taxon>Actinomycetes</taxon>
        <taxon>Micrococcales</taxon>
        <taxon>Microbacteriaceae</taxon>
        <taxon>Leucobacter</taxon>
    </lineage>
</organism>
<sequence length="362" mass="39773">MSVTSAFAALAPQVLDRSGLLRSGIPERAIPAAISSGGLLRLRRGWYIDTPTWNQAEDRDRQVAAILASTRASENQRRRAPSGDPAISHRSAATLHDLPIWSRWIRAGAPSAPPELVQVSASPTSRGNAGHSTKRHRVRLASSDVEVVQGIRRTTLQRTLFDLARTEPFPIALACADSALRRSSRSGYRVDTTAWKAWRRDMLDRAAQFPRGPGVRAVRALAELAHPLADSPLESVSRLRLLQLGIDVEPQYPVPAEDGGTLRLDFRFNGLEIFGECDGRVKYLDEDLRGGRTAGEIVFAEKLRHDWICGTTGMRGVRWGAPHAATAHRLEARLRGFHVPVPGTATLAHGRDIADFLNRLPQ</sequence>
<dbReference type="RefSeq" id="WP_344033435.1">
    <property type="nucleotide sequence ID" value="NZ_BAAAOB010000005.1"/>
</dbReference>
<dbReference type="Proteomes" id="UP001500851">
    <property type="component" value="Unassembled WGS sequence"/>
</dbReference>
<keyword evidence="3" id="KW-1185">Reference proteome</keyword>
<comment type="caution">
    <text evidence="2">The sequence shown here is derived from an EMBL/GenBank/DDBJ whole genome shotgun (WGS) entry which is preliminary data.</text>
</comment>
<reference evidence="3" key="1">
    <citation type="journal article" date="2019" name="Int. J. Syst. Evol. Microbiol.">
        <title>The Global Catalogue of Microorganisms (GCM) 10K type strain sequencing project: providing services to taxonomists for standard genome sequencing and annotation.</title>
        <authorList>
            <consortium name="The Broad Institute Genomics Platform"/>
            <consortium name="The Broad Institute Genome Sequencing Center for Infectious Disease"/>
            <person name="Wu L."/>
            <person name="Ma J."/>
        </authorList>
    </citation>
    <scope>NUCLEOTIDE SEQUENCE [LARGE SCALE GENOMIC DNA]</scope>
    <source>
        <strain evidence="3">JCM 14736</strain>
    </source>
</reference>
<proteinExistence type="predicted"/>
<gene>
    <name evidence="2" type="ORF">GCM10009768_29760</name>
</gene>
<evidence type="ECO:0000313" key="2">
    <source>
        <dbReference type="EMBL" id="GAA1798762.1"/>
    </source>
</evidence>
<feature type="region of interest" description="Disordered" evidence="1">
    <location>
        <begin position="115"/>
        <end position="138"/>
    </location>
</feature>
<feature type="region of interest" description="Disordered" evidence="1">
    <location>
        <begin position="70"/>
        <end position="89"/>
    </location>
</feature>
<accession>A0ABP4Y539</accession>
<protein>
    <submittedName>
        <fullName evidence="2">Type IV toxin-antitoxin system AbiEi family antitoxin domain-containing protein</fullName>
    </submittedName>
</protein>
<dbReference type="EMBL" id="BAAAOB010000005">
    <property type="protein sequence ID" value="GAA1798762.1"/>
    <property type="molecule type" value="Genomic_DNA"/>
</dbReference>
<evidence type="ECO:0000256" key="1">
    <source>
        <dbReference type="SAM" id="MobiDB-lite"/>
    </source>
</evidence>
<feature type="compositionally biased region" description="Polar residues" evidence="1">
    <location>
        <begin position="119"/>
        <end position="131"/>
    </location>
</feature>
<name>A0ABP4Y539_9MICO</name>